<dbReference type="InterPro" id="IPR002347">
    <property type="entry name" value="SDR_fam"/>
</dbReference>
<dbReference type="InterPro" id="IPR036291">
    <property type="entry name" value="NAD(P)-bd_dom_sf"/>
</dbReference>
<reference evidence="5" key="1">
    <citation type="submission" date="2017-06" db="EMBL/GenBank/DDBJ databases">
        <title>FDA dAtabase for Regulatory Grade micrObial Sequences (FDA-ARGOS): Supporting development and validation of Infectious Disease Dx tests.</title>
        <authorList>
            <person name="Goldberg B."/>
            <person name="Campos J."/>
            <person name="Tallon L."/>
            <person name="Sadzewicz L."/>
            <person name="Sengamalay N."/>
            <person name="Ott S."/>
            <person name="Godinez A."/>
            <person name="Nagaraj S."/>
            <person name="Vavikolanu K."/>
            <person name="Nadendla S."/>
            <person name="George J."/>
            <person name="Geyer C."/>
            <person name="Sichtig H."/>
        </authorList>
    </citation>
    <scope>NUCLEOTIDE SEQUENCE [LARGE SCALE GENOMIC DNA]</scope>
    <source>
        <strain evidence="5">FDAARGOS_285</strain>
    </source>
</reference>
<dbReference type="PANTHER" id="PTHR44196">
    <property type="entry name" value="DEHYDROGENASE/REDUCTASE SDR FAMILY MEMBER 7B"/>
    <property type="match status" value="1"/>
</dbReference>
<evidence type="ECO:0000256" key="2">
    <source>
        <dbReference type="ARBA" id="ARBA00023002"/>
    </source>
</evidence>
<protein>
    <submittedName>
        <fullName evidence="4">KR domain-containing protein</fullName>
    </submittedName>
</protein>
<dbReference type="PANTHER" id="PTHR44196:SF1">
    <property type="entry name" value="DEHYDROGENASE_REDUCTASE SDR FAMILY MEMBER 7B"/>
    <property type="match status" value="1"/>
</dbReference>
<organism evidence="4 5">
    <name type="scientific">Mammaliicoccus sciuri</name>
    <name type="common">Staphylococcus sciuri</name>
    <dbReference type="NCBI Taxonomy" id="1296"/>
    <lineage>
        <taxon>Bacteria</taxon>
        <taxon>Bacillati</taxon>
        <taxon>Bacillota</taxon>
        <taxon>Bacilli</taxon>
        <taxon>Bacillales</taxon>
        <taxon>Staphylococcaceae</taxon>
        <taxon>Mammaliicoccus</taxon>
    </lineage>
</organism>
<evidence type="ECO:0000313" key="5">
    <source>
        <dbReference type="Proteomes" id="UP000197058"/>
    </source>
</evidence>
<dbReference type="PRINTS" id="PR00080">
    <property type="entry name" value="SDRFAMILY"/>
</dbReference>
<proteinExistence type="inferred from homology"/>
<dbReference type="KEGG" id="sscu:CEP64_05810"/>
<dbReference type="Gene3D" id="3.40.50.720">
    <property type="entry name" value="NAD(P)-binding Rossmann-like Domain"/>
    <property type="match status" value="1"/>
</dbReference>
<dbReference type="Pfam" id="PF00106">
    <property type="entry name" value="adh_short"/>
    <property type="match status" value="1"/>
</dbReference>
<dbReference type="PRINTS" id="PR00081">
    <property type="entry name" value="GDHRDH"/>
</dbReference>
<accession>A0AAI8DGR3</accession>
<dbReference type="GO" id="GO:0016020">
    <property type="term" value="C:membrane"/>
    <property type="evidence" value="ECO:0007669"/>
    <property type="project" value="TreeGrafter"/>
</dbReference>
<dbReference type="Proteomes" id="UP000197058">
    <property type="component" value="Chromosome"/>
</dbReference>
<dbReference type="AlphaFoldDB" id="A0AAI8DGR3"/>
<name>A0AAI8DGR3_MAMSC</name>
<evidence type="ECO:0000256" key="1">
    <source>
        <dbReference type="ARBA" id="ARBA00006484"/>
    </source>
</evidence>
<sequence>MIGKHYLLTGATGSLGESLIQSLNNHGAFVSIIVRNEDKANHLITKYKNIKEVFILDMNDTAQVEQYSLSHNNMYDGIINNAGLGYFKSNEAHTSNEIKDIYHTNLVNLIILLNRILPYLKRGASIVNISSISSKVTTPYGSHYSASKAALSSFTNAFRLEREDLHVLTVNPGPFKSQFHAKADPSGHFEKLTSQIQLNVEDLSEQIVKSMIKRKIEINEPKWMDLGLRFYQLAPRTFEKLFKQSFLSKKIE</sequence>
<gene>
    <name evidence="4" type="ORF">CEP64_05810</name>
</gene>
<evidence type="ECO:0000256" key="3">
    <source>
        <dbReference type="RuleBase" id="RU000363"/>
    </source>
</evidence>
<dbReference type="PROSITE" id="PS00061">
    <property type="entry name" value="ADH_SHORT"/>
    <property type="match status" value="1"/>
</dbReference>
<evidence type="ECO:0000313" key="4">
    <source>
        <dbReference type="EMBL" id="ASE34106.1"/>
    </source>
</evidence>
<dbReference type="GO" id="GO:0016491">
    <property type="term" value="F:oxidoreductase activity"/>
    <property type="evidence" value="ECO:0007669"/>
    <property type="project" value="UniProtKB-KW"/>
</dbReference>
<dbReference type="SUPFAM" id="SSF51735">
    <property type="entry name" value="NAD(P)-binding Rossmann-fold domains"/>
    <property type="match status" value="1"/>
</dbReference>
<dbReference type="RefSeq" id="WP_058592329.1">
    <property type="nucleotide sequence ID" value="NZ_CP022046.2"/>
</dbReference>
<keyword evidence="2" id="KW-0560">Oxidoreductase</keyword>
<dbReference type="InterPro" id="IPR020904">
    <property type="entry name" value="Sc_DH/Rdtase_CS"/>
</dbReference>
<comment type="similarity">
    <text evidence="1 3">Belongs to the short-chain dehydrogenases/reductases (SDR) family.</text>
</comment>
<dbReference type="EMBL" id="CP022046">
    <property type="protein sequence ID" value="ASE34106.1"/>
    <property type="molecule type" value="Genomic_DNA"/>
</dbReference>